<dbReference type="PROSITE" id="PS51826">
    <property type="entry name" value="PSBD"/>
    <property type="match status" value="1"/>
</dbReference>
<evidence type="ECO:0000256" key="1">
    <source>
        <dbReference type="ARBA" id="ARBA00001938"/>
    </source>
</evidence>
<proteinExistence type="inferred from homology"/>
<feature type="compositionally biased region" description="Acidic residues" evidence="7">
    <location>
        <begin position="113"/>
        <end position="127"/>
    </location>
</feature>
<evidence type="ECO:0000313" key="10">
    <source>
        <dbReference type="EMBL" id="NBI05382.1"/>
    </source>
</evidence>
<evidence type="ECO:0000313" key="11">
    <source>
        <dbReference type="Proteomes" id="UP000467132"/>
    </source>
</evidence>
<dbReference type="EMBL" id="QXXA01000001">
    <property type="protein sequence ID" value="NBI05382.1"/>
    <property type="molecule type" value="Genomic_DNA"/>
</dbReference>
<feature type="region of interest" description="Disordered" evidence="7">
    <location>
        <begin position="77"/>
        <end position="138"/>
    </location>
</feature>
<dbReference type="RefSeq" id="WP_160195892.1">
    <property type="nucleotide sequence ID" value="NZ_QXXA01000001.1"/>
</dbReference>
<sequence>MYKFKFADIGEGIHEGKLLKWMFDVGDEVKDGDTLFLVETDKVNAEIPSPVDGVIKKLLAEEGDTIHVGDVVVEIDDGEESESLEEKSEKKGETRKETIDEGKDMAGVVGELEVGEDVLESSDENEGKEEITSKKKSLATPVARKLAKDLGIDINSISGSGANGRVMKEDIYKASEMKEKSDQKDDSKGNNKKSYIKDIDIPKIKIDGEVERVKVSKMRKTIAENMVLSKSVIPHASSMDDFDVSELVEFRKEQKEIADKQGIKLTYMPFIIKAITLALKEYPILNSSYDMENEEIILKKYYNIGIAVDTPEGLMVPVVKNADRKGILEISKEMNDLIEKSQNRTIGLENLRGGTFSITNYGAVGSTYGVPVIKYPEAAILGIGRITKKPVVKDGEIVIRDIVPISLSIDHRIIDGADAGRFLNKVKEYLQDPMLLLLS</sequence>
<comment type="caution">
    <text evidence="10">The sequence shown here is derived from an EMBL/GenBank/DDBJ whole genome shotgun (WGS) entry which is preliminary data.</text>
</comment>
<comment type="similarity">
    <text evidence="2 6">Belongs to the 2-oxoacid dehydrogenase family.</text>
</comment>
<dbReference type="AlphaFoldDB" id="A0A845QW37"/>
<feature type="domain" description="Peripheral subunit-binding (PSBD)" evidence="9">
    <location>
        <begin position="138"/>
        <end position="175"/>
    </location>
</feature>
<dbReference type="FunFam" id="3.30.559.10:FF:000007">
    <property type="entry name" value="Dihydrolipoamide acetyltransferase component of pyruvate dehydrogenase complex"/>
    <property type="match status" value="1"/>
</dbReference>
<dbReference type="InterPro" id="IPR023213">
    <property type="entry name" value="CAT-like_dom_sf"/>
</dbReference>
<evidence type="ECO:0000256" key="7">
    <source>
        <dbReference type="SAM" id="MobiDB-lite"/>
    </source>
</evidence>
<dbReference type="SUPFAM" id="SSF47005">
    <property type="entry name" value="Peripheral subunit-binding domain of 2-oxo acid dehydrogenase complex"/>
    <property type="match status" value="1"/>
</dbReference>
<comment type="cofactor">
    <cofactor evidence="1 6">
        <name>(R)-lipoate</name>
        <dbReference type="ChEBI" id="CHEBI:83088"/>
    </cofactor>
</comment>
<protein>
    <recommendedName>
        <fullName evidence="6">Dihydrolipoamide acetyltransferase component of pyruvate dehydrogenase complex</fullName>
        <ecNumber evidence="6">2.3.1.-</ecNumber>
    </recommendedName>
</protein>
<evidence type="ECO:0000259" key="9">
    <source>
        <dbReference type="PROSITE" id="PS51826"/>
    </source>
</evidence>
<keyword evidence="3 6" id="KW-0808">Transferase</keyword>
<dbReference type="InterPro" id="IPR000089">
    <property type="entry name" value="Biotin_lipoyl"/>
</dbReference>
<gene>
    <name evidence="10" type="ORF">D3Z33_00750</name>
</gene>
<dbReference type="GO" id="GO:0005737">
    <property type="term" value="C:cytoplasm"/>
    <property type="evidence" value="ECO:0007669"/>
    <property type="project" value="TreeGrafter"/>
</dbReference>
<evidence type="ECO:0000256" key="3">
    <source>
        <dbReference type="ARBA" id="ARBA00022679"/>
    </source>
</evidence>
<dbReference type="Pfam" id="PF02817">
    <property type="entry name" value="E3_binding"/>
    <property type="match status" value="1"/>
</dbReference>
<keyword evidence="5 6" id="KW-0012">Acyltransferase</keyword>
<dbReference type="Gene3D" id="4.10.320.10">
    <property type="entry name" value="E3-binding domain"/>
    <property type="match status" value="1"/>
</dbReference>
<dbReference type="SUPFAM" id="SSF51230">
    <property type="entry name" value="Single hybrid motif"/>
    <property type="match status" value="1"/>
</dbReference>
<keyword evidence="4 6" id="KW-0450">Lipoyl</keyword>
<dbReference type="SUPFAM" id="SSF52777">
    <property type="entry name" value="CoA-dependent acyltransferases"/>
    <property type="match status" value="1"/>
</dbReference>
<reference evidence="10 11" key="1">
    <citation type="submission" date="2018-08" db="EMBL/GenBank/DDBJ databases">
        <title>Murine metabolic-syndrome-specific gut microbial biobank.</title>
        <authorList>
            <person name="Liu C."/>
        </authorList>
    </citation>
    <scope>NUCLEOTIDE SEQUENCE [LARGE SCALE GENOMIC DNA]</scope>
    <source>
        <strain evidence="10 11">583</strain>
    </source>
</reference>
<dbReference type="InterPro" id="IPR003016">
    <property type="entry name" value="2-oxoA_DH_lipoyl-BS"/>
</dbReference>
<dbReference type="PANTHER" id="PTHR43178">
    <property type="entry name" value="DIHYDROLIPOAMIDE ACETYLTRANSFERASE COMPONENT OF PYRUVATE DEHYDROGENASE COMPLEX"/>
    <property type="match status" value="1"/>
</dbReference>
<dbReference type="PROSITE" id="PS00189">
    <property type="entry name" value="LIPOYL"/>
    <property type="match status" value="1"/>
</dbReference>
<dbReference type="InterPro" id="IPR004167">
    <property type="entry name" value="PSBD"/>
</dbReference>
<dbReference type="GO" id="GO:0031405">
    <property type="term" value="F:lipoic acid binding"/>
    <property type="evidence" value="ECO:0007669"/>
    <property type="project" value="TreeGrafter"/>
</dbReference>
<dbReference type="Gene3D" id="2.40.50.100">
    <property type="match status" value="1"/>
</dbReference>
<dbReference type="InterPro" id="IPR050743">
    <property type="entry name" value="2-oxoacid_DH_E2_comp"/>
</dbReference>
<dbReference type="CDD" id="cd06849">
    <property type="entry name" value="lipoyl_domain"/>
    <property type="match status" value="1"/>
</dbReference>
<keyword evidence="11" id="KW-1185">Reference proteome</keyword>
<dbReference type="Gene3D" id="3.30.559.10">
    <property type="entry name" value="Chloramphenicol acetyltransferase-like domain"/>
    <property type="match status" value="1"/>
</dbReference>
<dbReference type="PROSITE" id="PS50968">
    <property type="entry name" value="BIOTINYL_LIPOYL"/>
    <property type="match status" value="1"/>
</dbReference>
<dbReference type="EC" id="2.3.1.-" evidence="6"/>
<evidence type="ECO:0000256" key="6">
    <source>
        <dbReference type="RuleBase" id="RU003423"/>
    </source>
</evidence>
<dbReference type="Pfam" id="PF00364">
    <property type="entry name" value="Biotin_lipoyl"/>
    <property type="match status" value="1"/>
</dbReference>
<feature type="compositionally biased region" description="Basic and acidic residues" evidence="7">
    <location>
        <begin position="84"/>
        <end position="104"/>
    </location>
</feature>
<dbReference type="InterPro" id="IPR011053">
    <property type="entry name" value="Single_hybrid_motif"/>
</dbReference>
<name>A0A845QW37_9CLOT</name>
<evidence type="ECO:0000256" key="4">
    <source>
        <dbReference type="ARBA" id="ARBA00022823"/>
    </source>
</evidence>
<evidence type="ECO:0000256" key="2">
    <source>
        <dbReference type="ARBA" id="ARBA00007317"/>
    </source>
</evidence>
<dbReference type="Pfam" id="PF00198">
    <property type="entry name" value="2-oxoacid_dh"/>
    <property type="match status" value="1"/>
</dbReference>
<dbReference type="PANTHER" id="PTHR43178:SF5">
    <property type="entry name" value="LIPOAMIDE ACYLTRANSFERASE COMPONENT OF BRANCHED-CHAIN ALPHA-KETO ACID DEHYDROGENASE COMPLEX, MITOCHONDRIAL"/>
    <property type="match status" value="1"/>
</dbReference>
<evidence type="ECO:0000259" key="8">
    <source>
        <dbReference type="PROSITE" id="PS50968"/>
    </source>
</evidence>
<dbReference type="InterPro" id="IPR001078">
    <property type="entry name" value="2-oxoacid_DH_actylTfrase"/>
</dbReference>
<dbReference type="GO" id="GO:0016407">
    <property type="term" value="F:acetyltransferase activity"/>
    <property type="evidence" value="ECO:0007669"/>
    <property type="project" value="TreeGrafter"/>
</dbReference>
<dbReference type="Proteomes" id="UP000467132">
    <property type="component" value="Unassembled WGS sequence"/>
</dbReference>
<evidence type="ECO:0000256" key="5">
    <source>
        <dbReference type="ARBA" id="ARBA00023315"/>
    </source>
</evidence>
<accession>A0A845QW37</accession>
<dbReference type="OrthoDB" id="9805770at2"/>
<feature type="domain" description="Lipoyl-binding" evidence="8">
    <location>
        <begin position="1"/>
        <end position="76"/>
    </location>
</feature>
<organism evidence="10 11">
    <name type="scientific">Senegalia massiliensis</name>
    <dbReference type="NCBI Taxonomy" id="1720316"/>
    <lineage>
        <taxon>Bacteria</taxon>
        <taxon>Bacillati</taxon>
        <taxon>Bacillota</taxon>
        <taxon>Clostridia</taxon>
        <taxon>Eubacteriales</taxon>
        <taxon>Clostridiaceae</taxon>
        <taxon>Senegalia</taxon>
    </lineage>
</organism>
<dbReference type="InterPro" id="IPR036625">
    <property type="entry name" value="E3-bd_dom_sf"/>
</dbReference>